<dbReference type="InterPro" id="IPR036052">
    <property type="entry name" value="TrpB-like_PALP_sf"/>
</dbReference>
<reference evidence="7 8" key="1">
    <citation type="submission" date="2015-03" db="EMBL/GenBank/DDBJ databases">
        <title>Genome assembly of Sandaracinus amylolyticus DSM 53668.</title>
        <authorList>
            <person name="Sharma G."/>
            <person name="Subramanian S."/>
        </authorList>
    </citation>
    <scope>NUCLEOTIDE SEQUENCE [LARGE SCALE GENOMIC DNA]</scope>
    <source>
        <strain evidence="7 8">DSM 53668</strain>
    </source>
</reference>
<dbReference type="GO" id="GO:0019148">
    <property type="term" value="F:D-cysteine desulfhydrase activity"/>
    <property type="evidence" value="ECO:0007669"/>
    <property type="project" value="TreeGrafter"/>
</dbReference>
<name>A0A0F6YGL2_9BACT</name>
<dbReference type="STRING" id="927083.DB32_001225"/>
<gene>
    <name evidence="7" type="ORF">DB32_001225</name>
</gene>
<sequence length="379" mass="40868">MPGDTALVSTATSTLALDVGGRTRPLLFDALPALARDVPWRPLAKLPTPVERIGSDAAKWLGRDDLWIKRDDLASPLYGGNKVRRYELVLAEAERRGAKRIVTAGGVASTQVMATALFGRALGFEVRVVLYDQPITRFAKHALLVDADTGAELIWGGNYLTTAVRTIDALLRDRRENFLILPGASDPLANLGYIDAMLELAQQVERGECPRPDAIVLPTGSSGTLAALALGAAWLGWDTELVGVRIAPLLTTNRLTIGGVIAATDRFLEARDPERWKRQRGRARFSLHHGAIGPGYGHPTPAAIDAIDHVRAIIGAEGEVTYSGKALDGLRAIAAEPRWRGKNVMLWSTLSAARPAPSPHAREKLPPRLRALLDAPEVA</sequence>
<evidence type="ECO:0000259" key="6">
    <source>
        <dbReference type="Pfam" id="PF00291"/>
    </source>
</evidence>
<accession>A0A0F6YGL2</accession>
<dbReference type="PANTHER" id="PTHR43780">
    <property type="entry name" value="1-AMINOCYCLOPROPANE-1-CARBOXYLATE DEAMINASE-RELATED"/>
    <property type="match status" value="1"/>
</dbReference>
<dbReference type="OrthoDB" id="9801249at2"/>
<feature type="domain" description="Tryptophan synthase beta chain-like PALP" evidence="6">
    <location>
        <begin position="46"/>
        <end position="346"/>
    </location>
</feature>
<proteinExistence type="inferred from homology"/>
<dbReference type="KEGG" id="samy:DB32_001225"/>
<dbReference type="InterPro" id="IPR001926">
    <property type="entry name" value="TrpB-like_PALP"/>
</dbReference>
<dbReference type="Pfam" id="PF00291">
    <property type="entry name" value="PALP"/>
    <property type="match status" value="1"/>
</dbReference>
<keyword evidence="8" id="KW-1185">Reference proteome</keyword>
<evidence type="ECO:0000256" key="4">
    <source>
        <dbReference type="PIRSR" id="PIRSR006278-1"/>
    </source>
</evidence>
<dbReference type="PANTHER" id="PTHR43780:SF2">
    <property type="entry name" value="1-AMINOCYCLOPROPANE-1-CARBOXYLATE DEAMINASE-RELATED"/>
    <property type="match status" value="1"/>
</dbReference>
<dbReference type="EMBL" id="CP011125">
    <property type="protein sequence ID" value="AKF04076.1"/>
    <property type="molecule type" value="Genomic_DNA"/>
</dbReference>
<dbReference type="InterPro" id="IPR027278">
    <property type="entry name" value="ACCD_DCysDesulf"/>
</dbReference>
<feature type="modified residue" description="N6-(pyridoxal phosphate)lysine" evidence="5">
    <location>
        <position position="82"/>
    </location>
</feature>
<organism evidence="7 8">
    <name type="scientific">Sandaracinus amylolyticus</name>
    <dbReference type="NCBI Taxonomy" id="927083"/>
    <lineage>
        <taxon>Bacteria</taxon>
        <taxon>Pseudomonadati</taxon>
        <taxon>Myxococcota</taxon>
        <taxon>Polyangia</taxon>
        <taxon>Polyangiales</taxon>
        <taxon>Sandaracinaceae</taxon>
        <taxon>Sandaracinus</taxon>
    </lineage>
</organism>
<evidence type="ECO:0000313" key="8">
    <source>
        <dbReference type="Proteomes" id="UP000034883"/>
    </source>
</evidence>
<evidence type="ECO:0000313" key="7">
    <source>
        <dbReference type="EMBL" id="AKF04076.1"/>
    </source>
</evidence>
<evidence type="ECO:0000256" key="1">
    <source>
        <dbReference type="ARBA" id="ARBA00001933"/>
    </source>
</evidence>
<dbReference type="Gene3D" id="3.40.50.1100">
    <property type="match status" value="2"/>
</dbReference>
<evidence type="ECO:0000256" key="5">
    <source>
        <dbReference type="PIRSR" id="PIRSR006278-2"/>
    </source>
</evidence>
<comment type="cofactor">
    <cofactor evidence="1">
        <name>pyridoxal 5'-phosphate</name>
        <dbReference type="ChEBI" id="CHEBI:597326"/>
    </cofactor>
</comment>
<protein>
    <submittedName>
        <fullName evidence="7">Pyridoxal phosphate-dependent deaminase, putative</fullName>
    </submittedName>
</protein>
<dbReference type="SUPFAM" id="SSF53686">
    <property type="entry name" value="Tryptophan synthase beta subunit-like PLP-dependent enzymes"/>
    <property type="match status" value="1"/>
</dbReference>
<keyword evidence="3 5" id="KW-0663">Pyridoxal phosphate</keyword>
<comment type="similarity">
    <text evidence="2">Belongs to the ACC deaminase/D-cysteine desulfhydrase family.</text>
</comment>
<evidence type="ECO:0000256" key="3">
    <source>
        <dbReference type="ARBA" id="ARBA00022898"/>
    </source>
</evidence>
<dbReference type="PIRSF" id="PIRSF006278">
    <property type="entry name" value="ACCD_DCysDesulf"/>
    <property type="match status" value="1"/>
</dbReference>
<dbReference type="AlphaFoldDB" id="A0A0F6YGL2"/>
<dbReference type="Proteomes" id="UP000034883">
    <property type="component" value="Chromosome"/>
</dbReference>
<feature type="active site" description="Nucleophile" evidence="4">
    <location>
        <position position="109"/>
    </location>
</feature>
<evidence type="ECO:0000256" key="2">
    <source>
        <dbReference type="ARBA" id="ARBA00008639"/>
    </source>
</evidence>